<dbReference type="EMBL" id="ABVQ01000036">
    <property type="protein sequence ID" value="EEC57007.1"/>
    <property type="molecule type" value="Genomic_DNA"/>
</dbReference>
<dbReference type="HOGENOM" id="CLU_3196260_0_0_9"/>
<protein>
    <submittedName>
        <fullName evidence="1">Uncharacterized protein</fullName>
    </submittedName>
</protein>
<organism evidence="1 2">
    <name type="scientific">[Bacteroides] pectinophilus ATCC 43243</name>
    <dbReference type="NCBI Taxonomy" id="483218"/>
    <lineage>
        <taxon>Bacteria</taxon>
        <taxon>Bacillati</taxon>
        <taxon>Bacillota</taxon>
        <taxon>Clostridia</taxon>
        <taxon>Eubacteriales</taxon>
    </lineage>
</organism>
<gene>
    <name evidence="1" type="ORF">BACPEC_01495</name>
</gene>
<comment type="caution">
    <text evidence="1">The sequence shown here is derived from an EMBL/GenBank/DDBJ whole genome shotgun (WGS) entry which is preliminary data.</text>
</comment>
<proteinExistence type="predicted"/>
<dbReference type="AlphaFoldDB" id="B7ATM3"/>
<reference evidence="1 2" key="1">
    <citation type="submission" date="2008-11" db="EMBL/GenBank/DDBJ databases">
        <title>Draft genome sequence of Bacteroides pectinophilus (ATCC 43243).</title>
        <authorList>
            <person name="Sudarsanam P."/>
            <person name="Ley R."/>
            <person name="Guruge J."/>
            <person name="Turnbaugh P.J."/>
            <person name="Mahowald M."/>
            <person name="Liep D."/>
            <person name="Gordon J."/>
        </authorList>
    </citation>
    <scope>NUCLEOTIDE SEQUENCE [LARGE SCALE GENOMIC DNA]</scope>
    <source>
        <strain evidence="1 2">ATCC 43243</strain>
    </source>
</reference>
<sequence>MSVINIQKNRHHTSVYIYHLYSACNSSCNHIRLHNNVIIITMLLL</sequence>
<evidence type="ECO:0000313" key="1">
    <source>
        <dbReference type="EMBL" id="EEC57007.1"/>
    </source>
</evidence>
<keyword evidence="2" id="KW-1185">Reference proteome</keyword>
<evidence type="ECO:0000313" key="2">
    <source>
        <dbReference type="Proteomes" id="UP000003136"/>
    </source>
</evidence>
<dbReference type="Proteomes" id="UP000003136">
    <property type="component" value="Unassembled WGS sequence"/>
</dbReference>
<accession>B7ATM3</accession>
<name>B7ATM3_9FIRM</name>
<reference evidence="1 2" key="2">
    <citation type="submission" date="2008-11" db="EMBL/GenBank/DDBJ databases">
        <authorList>
            <person name="Fulton L."/>
            <person name="Clifton S."/>
            <person name="Fulton B."/>
            <person name="Xu J."/>
            <person name="Minx P."/>
            <person name="Pepin K.H."/>
            <person name="Johnson M."/>
            <person name="Bhonagiri V."/>
            <person name="Nash W.E."/>
            <person name="Mardis E.R."/>
            <person name="Wilson R.K."/>
        </authorList>
    </citation>
    <scope>NUCLEOTIDE SEQUENCE [LARGE SCALE GENOMIC DNA]</scope>
    <source>
        <strain evidence="1 2">ATCC 43243</strain>
    </source>
</reference>